<feature type="non-terminal residue" evidence="1">
    <location>
        <position position="98"/>
    </location>
</feature>
<comment type="caution">
    <text evidence="1">The sequence shown here is derived from an EMBL/GenBank/DDBJ whole genome shotgun (WGS) entry which is preliminary data.</text>
</comment>
<organism evidence="1">
    <name type="scientific">Sesamum angustifolium</name>
    <dbReference type="NCBI Taxonomy" id="2727405"/>
    <lineage>
        <taxon>Eukaryota</taxon>
        <taxon>Viridiplantae</taxon>
        <taxon>Streptophyta</taxon>
        <taxon>Embryophyta</taxon>
        <taxon>Tracheophyta</taxon>
        <taxon>Spermatophyta</taxon>
        <taxon>Magnoliopsida</taxon>
        <taxon>eudicotyledons</taxon>
        <taxon>Gunneridae</taxon>
        <taxon>Pentapetalae</taxon>
        <taxon>asterids</taxon>
        <taxon>lamiids</taxon>
        <taxon>Lamiales</taxon>
        <taxon>Pedaliaceae</taxon>
        <taxon>Sesamum</taxon>
    </lineage>
</organism>
<evidence type="ECO:0000313" key="1">
    <source>
        <dbReference type="EMBL" id="KAL0300427.1"/>
    </source>
</evidence>
<name>A0AAW2K2F6_9LAMI</name>
<gene>
    <name evidence="1" type="ORF">Sangu_3121500</name>
</gene>
<dbReference type="InterPro" id="IPR039537">
    <property type="entry name" value="Retrotran_Ty1/copia-like"/>
</dbReference>
<dbReference type="InterPro" id="IPR012337">
    <property type="entry name" value="RNaseH-like_sf"/>
</dbReference>
<dbReference type="PANTHER" id="PTHR42648:SF27">
    <property type="entry name" value="RNA-DIRECTED DNA POLYMERASE"/>
    <property type="match status" value="1"/>
</dbReference>
<reference evidence="1" key="2">
    <citation type="journal article" date="2024" name="Plant">
        <title>Genomic evolution and insights into agronomic trait innovations of Sesamum species.</title>
        <authorList>
            <person name="Miao H."/>
            <person name="Wang L."/>
            <person name="Qu L."/>
            <person name="Liu H."/>
            <person name="Sun Y."/>
            <person name="Le M."/>
            <person name="Wang Q."/>
            <person name="Wei S."/>
            <person name="Zheng Y."/>
            <person name="Lin W."/>
            <person name="Duan Y."/>
            <person name="Cao H."/>
            <person name="Xiong S."/>
            <person name="Wang X."/>
            <person name="Wei L."/>
            <person name="Li C."/>
            <person name="Ma Q."/>
            <person name="Ju M."/>
            <person name="Zhao R."/>
            <person name="Li G."/>
            <person name="Mu C."/>
            <person name="Tian Q."/>
            <person name="Mei H."/>
            <person name="Zhang T."/>
            <person name="Gao T."/>
            <person name="Zhang H."/>
        </authorList>
    </citation>
    <scope>NUCLEOTIDE SEQUENCE</scope>
    <source>
        <strain evidence="1">G01</strain>
    </source>
</reference>
<proteinExistence type="predicted"/>
<dbReference type="EMBL" id="JACGWK010000329">
    <property type="protein sequence ID" value="KAL0300427.1"/>
    <property type="molecule type" value="Genomic_DNA"/>
</dbReference>
<dbReference type="SUPFAM" id="SSF53098">
    <property type="entry name" value="Ribonuclease H-like"/>
    <property type="match status" value="1"/>
</dbReference>
<accession>A0AAW2K2F6</accession>
<sequence length="98" mass="11671">ILSQWTRPGTLELDIGFERRNRILLDMVQSMMNFIKLPLSFRRYALEMMTKLFNMTPSKTFFPTPYEIWHGKSASYKYLRVWGSPTYVKRLVGEKLDS</sequence>
<protein>
    <submittedName>
        <fullName evidence="1">Uncharacterized protein</fullName>
    </submittedName>
</protein>
<dbReference type="AlphaFoldDB" id="A0AAW2K2F6"/>
<dbReference type="PANTHER" id="PTHR42648">
    <property type="entry name" value="TRANSPOSASE, PUTATIVE-RELATED"/>
    <property type="match status" value="1"/>
</dbReference>
<reference evidence="1" key="1">
    <citation type="submission" date="2020-06" db="EMBL/GenBank/DDBJ databases">
        <authorList>
            <person name="Li T."/>
            <person name="Hu X."/>
            <person name="Zhang T."/>
            <person name="Song X."/>
            <person name="Zhang H."/>
            <person name="Dai N."/>
            <person name="Sheng W."/>
            <person name="Hou X."/>
            <person name="Wei L."/>
        </authorList>
    </citation>
    <scope>NUCLEOTIDE SEQUENCE</scope>
    <source>
        <strain evidence="1">G01</strain>
        <tissue evidence="1">Leaf</tissue>
    </source>
</reference>
<feature type="non-terminal residue" evidence="1">
    <location>
        <position position="1"/>
    </location>
</feature>